<protein>
    <recommendedName>
        <fullName evidence="3">DUF2268 domain-containing protein</fullName>
    </recommendedName>
</protein>
<evidence type="ECO:0008006" key="3">
    <source>
        <dbReference type="Google" id="ProtNLM"/>
    </source>
</evidence>
<dbReference type="RefSeq" id="WP_219286801.1">
    <property type="nucleotide sequence ID" value="NZ_RPHB01000001.1"/>
</dbReference>
<organism evidence="1 2">
    <name type="scientific">Arthrospiribacter ruber</name>
    <dbReference type="NCBI Taxonomy" id="2487934"/>
    <lineage>
        <taxon>Bacteria</taxon>
        <taxon>Pseudomonadati</taxon>
        <taxon>Bacteroidota</taxon>
        <taxon>Cytophagia</taxon>
        <taxon>Cytophagales</taxon>
        <taxon>Cyclobacteriaceae</taxon>
        <taxon>Arthrospiribacter</taxon>
    </lineage>
</organism>
<name>A0A951IVC4_9BACT</name>
<comment type="caution">
    <text evidence="1">The sequence shown here is derived from an EMBL/GenBank/DDBJ whole genome shotgun (WGS) entry which is preliminary data.</text>
</comment>
<dbReference type="EMBL" id="RPHB01000001">
    <property type="protein sequence ID" value="MBW3466697.1"/>
    <property type="molecule type" value="Genomic_DNA"/>
</dbReference>
<keyword evidence="2" id="KW-1185">Reference proteome</keyword>
<proteinExistence type="predicted"/>
<dbReference type="AlphaFoldDB" id="A0A951IVC4"/>
<evidence type="ECO:0000313" key="1">
    <source>
        <dbReference type="EMBL" id="MBW3466697.1"/>
    </source>
</evidence>
<accession>A0A951IVC4</accession>
<dbReference type="Pfam" id="PF25594">
    <property type="entry name" value="GldB_lipo"/>
    <property type="match status" value="1"/>
</dbReference>
<sequence>MKFPLAEHKYFMLFMVQVLLSMKLYGQNPPIIIHSDIDRFWVAYDQLKDSNNYQDSVFSIQTHYIDKASPGLREFIKARDISAESLINRIKTAPNYWETVRPNTYLVKNYQKEIASQLDLFRSELKSFRDPMICFAIGQLSTGGTVKGRWLLIGTEMVTSDSLTDKSQLTDWHKNVLPKEPKILEFTAHELVHTQQRFGLGYIIGYFRNRLLTMTITEGAADFVSYTITGLNINEDIYPYGYENEEALWKEFSEEMYGNAYLKWLYGGDSNKDRPADLGYFIGFRICEAYYNQAKNKKRALNKIVKTNNYRRLLRKSGYAEKFD</sequence>
<reference evidence="1 2" key="1">
    <citation type="journal article" date="2020" name="Syst. Appl. Microbiol.">
        <title>Arthrospiribacter ruber gen. nov., sp. nov., a novel bacterium isolated from Arthrospira cultures.</title>
        <authorList>
            <person name="Waleron M."/>
            <person name="Misztak A."/>
            <person name="Waleron M.M."/>
            <person name="Furmaniak M."/>
            <person name="Mrozik A."/>
            <person name="Waleron K."/>
        </authorList>
    </citation>
    <scope>NUCLEOTIDE SEQUENCE [LARGE SCALE GENOMIC DNA]</scope>
    <source>
        <strain evidence="1 2">DPMB0001</strain>
    </source>
</reference>
<dbReference type="InterPro" id="IPR019853">
    <property type="entry name" value="GldB-like"/>
</dbReference>
<evidence type="ECO:0000313" key="2">
    <source>
        <dbReference type="Proteomes" id="UP000727490"/>
    </source>
</evidence>
<dbReference type="Proteomes" id="UP000727490">
    <property type="component" value="Unassembled WGS sequence"/>
</dbReference>
<gene>
    <name evidence="1" type="ORF">EGN73_02555</name>
</gene>